<evidence type="ECO:0000313" key="1">
    <source>
        <dbReference type="EMBL" id="MBC5995466.1"/>
    </source>
</evidence>
<protein>
    <submittedName>
        <fullName evidence="1">Uncharacterized protein</fullName>
    </submittedName>
</protein>
<dbReference type="Proteomes" id="UP000609849">
    <property type="component" value="Unassembled WGS sequence"/>
</dbReference>
<name>A0ABR7JLI6_9FIRM</name>
<dbReference type="EMBL" id="JACRWE010000001">
    <property type="protein sequence ID" value="MBC5995466.1"/>
    <property type="molecule type" value="Genomic_DNA"/>
</dbReference>
<organism evidence="1 2">
    <name type="scientific">Romboutsia faecis</name>
    <dbReference type="NCBI Taxonomy" id="2764597"/>
    <lineage>
        <taxon>Bacteria</taxon>
        <taxon>Bacillati</taxon>
        <taxon>Bacillota</taxon>
        <taxon>Clostridia</taxon>
        <taxon>Peptostreptococcales</taxon>
        <taxon>Peptostreptococcaceae</taxon>
        <taxon>Romboutsia</taxon>
    </lineage>
</organism>
<reference evidence="1 2" key="1">
    <citation type="submission" date="2020-08" db="EMBL/GenBank/DDBJ databases">
        <authorList>
            <person name="Liu C."/>
            <person name="Sun Q."/>
        </authorList>
    </citation>
    <scope>NUCLEOTIDE SEQUENCE [LARGE SCALE GENOMIC DNA]</scope>
    <source>
        <strain evidence="1 2">NSJ-18</strain>
    </source>
</reference>
<dbReference type="RefSeq" id="WP_187127804.1">
    <property type="nucleotide sequence ID" value="NZ_JACRWE010000001.1"/>
</dbReference>
<accession>A0ABR7JLI6</accession>
<comment type="caution">
    <text evidence="1">The sequence shown here is derived from an EMBL/GenBank/DDBJ whole genome shotgun (WGS) entry which is preliminary data.</text>
</comment>
<sequence>MNKKIIDIMGSLGIEAYYHKTLSPKDKYVIFTFYDEEDTDVFDNNSLSTIYYITLNYWCKNIEDLDLYKDIKRKMKENKFIFDGCTDVFDENYYGKNMDFIFKEMNSI</sequence>
<keyword evidence="2" id="KW-1185">Reference proteome</keyword>
<evidence type="ECO:0000313" key="2">
    <source>
        <dbReference type="Proteomes" id="UP000609849"/>
    </source>
</evidence>
<proteinExistence type="predicted"/>
<gene>
    <name evidence="1" type="ORF">H8923_01720</name>
</gene>